<reference evidence="2 3" key="1">
    <citation type="submission" date="2017-03" db="EMBL/GenBank/DDBJ databases">
        <title>Genome sequence of Methanobrevibacter wosei.</title>
        <authorList>
            <person name="Poehlein A."/>
            <person name="Seedorf H."/>
            <person name="Daniel R."/>
        </authorList>
    </citation>
    <scope>NUCLEOTIDE SEQUENCE [LARGE SCALE GENOMIC DNA]</scope>
    <source>
        <strain evidence="2 3">DSM 11979</strain>
    </source>
</reference>
<organism evidence="2 3">
    <name type="scientific">Methanobrevibacter woesei</name>
    <dbReference type="NCBI Taxonomy" id="190976"/>
    <lineage>
        <taxon>Archaea</taxon>
        <taxon>Methanobacteriati</taxon>
        <taxon>Methanobacteriota</taxon>
        <taxon>Methanomada group</taxon>
        <taxon>Methanobacteria</taxon>
        <taxon>Methanobacteriales</taxon>
        <taxon>Methanobacteriaceae</taxon>
        <taxon>Methanobrevibacter</taxon>
    </lineage>
</organism>
<name>A0A2U1S9S4_9EURY</name>
<gene>
    <name evidence="2" type="ORF">MBBWO_02670</name>
</gene>
<dbReference type="Proteomes" id="UP000245577">
    <property type="component" value="Unassembled WGS sequence"/>
</dbReference>
<dbReference type="AlphaFoldDB" id="A0A2U1S9S4"/>
<dbReference type="EMBL" id="MZGU01000002">
    <property type="protein sequence ID" value="PWB87150.1"/>
    <property type="molecule type" value="Genomic_DNA"/>
</dbReference>
<proteinExistence type="predicted"/>
<evidence type="ECO:0000313" key="3">
    <source>
        <dbReference type="Proteomes" id="UP000245577"/>
    </source>
</evidence>
<protein>
    <recommendedName>
        <fullName evidence="4">Cell envelope-related transcriptional attenuator domain protein</fullName>
    </recommendedName>
</protein>
<keyword evidence="3" id="KW-1185">Reference proteome</keyword>
<dbReference type="OrthoDB" id="80541at2157"/>
<keyword evidence="1" id="KW-1133">Transmembrane helix</keyword>
<evidence type="ECO:0000313" key="2">
    <source>
        <dbReference type="EMBL" id="PWB87150.1"/>
    </source>
</evidence>
<dbReference type="Pfam" id="PF13196">
    <property type="entry name" value="DUF4012"/>
    <property type="match status" value="1"/>
</dbReference>
<feature type="transmembrane region" description="Helical" evidence="1">
    <location>
        <begin position="7"/>
        <end position="28"/>
    </location>
</feature>
<evidence type="ECO:0000256" key="1">
    <source>
        <dbReference type="SAM" id="Phobius"/>
    </source>
</evidence>
<comment type="caution">
    <text evidence="2">The sequence shown here is derived from an EMBL/GenBank/DDBJ whole genome shotgun (WGS) entry which is preliminary data.</text>
</comment>
<keyword evidence="1" id="KW-0472">Membrane</keyword>
<dbReference type="RefSeq" id="WP_116669088.1">
    <property type="nucleotide sequence ID" value="NZ_MZGU01000002.1"/>
</dbReference>
<sequence length="240" mass="25690">MKRRNKIIIIIIMLIIIGLGVFIGSIFLSDSPTLTLGDKSILVLAVDKNEQTGGGLDMAFMVELDNGTLANYTPIYPGGMTHPNKTAPGGLSGPMFLHDSLWNGPEEGIENAKEIVEYNTGMHADAVVIVYDEGLDAIIDSIRPLEVNGVVTNLSSVDIVRQNDNYAGYAGRDTGITGNMSRGDAVLVLAKALAEAAEDPGKKATMTEVAIEQYSEGNIVMEPEDSFIRLLATKGFESLT</sequence>
<keyword evidence="1" id="KW-0812">Transmembrane</keyword>
<dbReference type="InterPro" id="IPR025101">
    <property type="entry name" value="DUF4012"/>
</dbReference>
<evidence type="ECO:0008006" key="4">
    <source>
        <dbReference type="Google" id="ProtNLM"/>
    </source>
</evidence>
<accession>A0A2U1S9S4</accession>